<evidence type="ECO:0000256" key="1">
    <source>
        <dbReference type="SAM" id="Phobius"/>
    </source>
</evidence>
<keyword evidence="1" id="KW-0812">Transmembrane</keyword>
<dbReference type="EMBL" id="LAZR01034918">
    <property type="protein sequence ID" value="KKL28934.1"/>
    <property type="molecule type" value="Genomic_DNA"/>
</dbReference>
<proteinExistence type="predicted"/>
<protein>
    <submittedName>
        <fullName evidence="2">Uncharacterized protein</fullName>
    </submittedName>
</protein>
<comment type="caution">
    <text evidence="2">The sequence shown here is derived from an EMBL/GenBank/DDBJ whole genome shotgun (WGS) entry which is preliminary data.</text>
</comment>
<reference evidence="2" key="1">
    <citation type="journal article" date="2015" name="Nature">
        <title>Complex archaea that bridge the gap between prokaryotes and eukaryotes.</title>
        <authorList>
            <person name="Spang A."/>
            <person name="Saw J.H."/>
            <person name="Jorgensen S.L."/>
            <person name="Zaremba-Niedzwiedzka K."/>
            <person name="Martijn J."/>
            <person name="Lind A.E."/>
            <person name="van Eijk R."/>
            <person name="Schleper C."/>
            <person name="Guy L."/>
            <person name="Ettema T.J."/>
        </authorList>
    </citation>
    <scope>NUCLEOTIDE SEQUENCE</scope>
</reference>
<dbReference type="AlphaFoldDB" id="A0A0F9C3Y2"/>
<feature type="transmembrane region" description="Helical" evidence="1">
    <location>
        <begin position="99"/>
        <end position="121"/>
    </location>
</feature>
<keyword evidence="1" id="KW-1133">Transmembrane helix</keyword>
<evidence type="ECO:0000313" key="2">
    <source>
        <dbReference type="EMBL" id="KKL28934.1"/>
    </source>
</evidence>
<organism evidence="2">
    <name type="scientific">marine sediment metagenome</name>
    <dbReference type="NCBI Taxonomy" id="412755"/>
    <lineage>
        <taxon>unclassified sequences</taxon>
        <taxon>metagenomes</taxon>
        <taxon>ecological metagenomes</taxon>
    </lineage>
</organism>
<sequence length="125" mass="14120">MSEERRHNYDSLAMLVEETLGSLRARDEDVVLNAERLKTVVDTTREIKEQLILMNGRVRENKEDIIAIKAAPSLTRGYYDTQREAVINRIRVLEGRAPAIVQSLVIGLTMGGVMAMANYFLSRSP</sequence>
<accession>A0A0F9C3Y2</accession>
<gene>
    <name evidence="2" type="ORF">LCGC14_2370170</name>
</gene>
<keyword evidence="1" id="KW-0472">Membrane</keyword>
<name>A0A0F9C3Y2_9ZZZZ</name>